<reference evidence="2" key="1">
    <citation type="submission" date="2015-07" db="EMBL/GenBank/DDBJ databases">
        <title>Near-Complete Genome Sequence of the Cellulolytic Bacterium Bacteroides (Pseudobacteroides) cellulosolvens ATCC 35603.</title>
        <authorList>
            <person name="Dassa B."/>
            <person name="Utturkar S.M."/>
            <person name="Klingeman D.M."/>
            <person name="Hurt R.A."/>
            <person name="Keller M."/>
            <person name="Xu J."/>
            <person name="Reddy Y.H.K."/>
            <person name="Borovok I."/>
            <person name="Grinberg I.R."/>
            <person name="Lamed R."/>
            <person name="Zhivin O."/>
            <person name="Bayer E.A."/>
            <person name="Brown S.D."/>
        </authorList>
    </citation>
    <scope>NUCLEOTIDE SEQUENCE [LARGE SCALE GENOMIC DNA]</scope>
    <source>
        <strain evidence="2">DSM 2933</strain>
    </source>
</reference>
<gene>
    <name evidence="1" type="ORF">Bccel_2926</name>
</gene>
<dbReference type="EMBL" id="LGTC01000001">
    <property type="protein sequence ID" value="KNY27655.1"/>
    <property type="molecule type" value="Genomic_DNA"/>
</dbReference>
<dbReference type="STRING" id="398512.Bccel_2926"/>
<keyword evidence="2" id="KW-1185">Reference proteome</keyword>
<proteinExistence type="predicted"/>
<dbReference type="AlphaFoldDB" id="A0A0L6JPL4"/>
<evidence type="ECO:0000313" key="2">
    <source>
        <dbReference type="Proteomes" id="UP000036923"/>
    </source>
</evidence>
<comment type="caution">
    <text evidence="1">The sequence shown here is derived from an EMBL/GenBank/DDBJ whole genome shotgun (WGS) entry which is preliminary data.</text>
</comment>
<dbReference type="Proteomes" id="UP000036923">
    <property type="component" value="Unassembled WGS sequence"/>
</dbReference>
<evidence type="ECO:0000313" key="1">
    <source>
        <dbReference type="EMBL" id="KNY27655.1"/>
    </source>
</evidence>
<protein>
    <submittedName>
        <fullName evidence="1">Uncharacterized protein</fullName>
    </submittedName>
</protein>
<name>A0A0L6JPL4_9FIRM</name>
<organism evidence="1 2">
    <name type="scientific">Pseudobacteroides cellulosolvens ATCC 35603 = DSM 2933</name>
    <dbReference type="NCBI Taxonomy" id="398512"/>
    <lineage>
        <taxon>Bacteria</taxon>
        <taxon>Bacillati</taxon>
        <taxon>Bacillota</taxon>
        <taxon>Clostridia</taxon>
        <taxon>Eubacteriales</taxon>
        <taxon>Oscillospiraceae</taxon>
        <taxon>Pseudobacteroides</taxon>
    </lineage>
</organism>
<accession>A0A0L6JPL4</accession>
<sequence length="63" mass="7250">MFKFKTIKCSHCGTVIFNLPETDARKLHNISLICEDCSYINISNEFEPDDICTSYLREIKCSA</sequence>